<gene>
    <name evidence="2" type="ORF">SBA5_1030009</name>
</gene>
<feature type="region of interest" description="Disordered" evidence="1">
    <location>
        <begin position="285"/>
        <end position="312"/>
    </location>
</feature>
<evidence type="ECO:0000313" key="2">
    <source>
        <dbReference type="EMBL" id="SPE17563.1"/>
    </source>
</evidence>
<feature type="compositionally biased region" description="Low complexity" evidence="1">
    <location>
        <begin position="296"/>
        <end position="310"/>
    </location>
</feature>
<dbReference type="EMBL" id="OKRB01000006">
    <property type="protein sequence ID" value="SPE17563.1"/>
    <property type="molecule type" value="Genomic_DNA"/>
</dbReference>
<reference evidence="3" key="1">
    <citation type="submission" date="2018-02" db="EMBL/GenBank/DDBJ databases">
        <authorList>
            <person name="Hausmann B."/>
        </authorList>
    </citation>
    <scope>NUCLEOTIDE SEQUENCE [LARGE SCALE GENOMIC DNA]</scope>
    <source>
        <strain evidence="3">Peat soil MAG SbA5</strain>
    </source>
</reference>
<accession>A0A2N9L349</accession>
<protein>
    <submittedName>
        <fullName evidence="2">Uncharacterized protein</fullName>
    </submittedName>
</protein>
<proteinExistence type="predicted"/>
<name>A0A2N9L349_9BACT</name>
<dbReference type="AlphaFoldDB" id="A0A2N9L349"/>
<evidence type="ECO:0000313" key="3">
    <source>
        <dbReference type="Proteomes" id="UP000239735"/>
    </source>
</evidence>
<organism evidence="2 3">
    <name type="scientific">Candidatus Sulfuritelmatomonas gaucii</name>
    <dbReference type="NCBI Taxonomy" id="2043161"/>
    <lineage>
        <taxon>Bacteria</taxon>
        <taxon>Pseudomonadati</taxon>
        <taxon>Acidobacteriota</taxon>
        <taxon>Terriglobia</taxon>
        <taxon>Terriglobales</taxon>
        <taxon>Acidobacteriaceae</taxon>
        <taxon>Candidatus Sulfuritelmatomonas</taxon>
    </lineage>
</organism>
<sequence length="422" mass="47889">MASRIQITARAVLIAGCLVGGLAAQTSYVPDKVGKWTVERHDYMAAKEQVGFSPTEKSRFGTKITALISAIQESKTFNPPMGIEPHMFANYESPDEPDLCENQPCVRHPPAFSLDIYLWYYLHLEDGQLGLQKFVENEVWVHVNNLTETLGDMPWAERIRLPDGRQIRYMLHEATARVGEFPVFEHHSGDMKLVLTKRNRAPWVPVTREQLVLALIRERERLNAPLAEAKKSTPPPCGNGYNEWMSHRDERRKAAEEAYQVLKKSDSAGAERYRAEMEKLEADTPAQLKEAQSRCEAQQAAQQPPEQVAPDRIVAPLRAELARMRPAERASPAWYDKESEGPDASGLVAPDAPRAEELVTTNPDFFDRSLPLSDLQVITVDVRYHPAVGPDHANLRQEDLINWRLYEFLTTTDWQRFVALLN</sequence>
<dbReference type="Proteomes" id="UP000239735">
    <property type="component" value="Unassembled WGS sequence"/>
</dbReference>
<evidence type="ECO:0000256" key="1">
    <source>
        <dbReference type="SAM" id="MobiDB-lite"/>
    </source>
</evidence>